<organism evidence="2 3">
    <name type="scientific">Coprinopsis cinerea (strain Okayama-7 / 130 / ATCC MYA-4618 / FGSC 9003)</name>
    <name type="common">Inky cap fungus</name>
    <name type="synonym">Hormographiella aspergillata</name>
    <dbReference type="NCBI Taxonomy" id="240176"/>
    <lineage>
        <taxon>Eukaryota</taxon>
        <taxon>Fungi</taxon>
        <taxon>Dikarya</taxon>
        <taxon>Basidiomycota</taxon>
        <taxon>Agaricomycotina</taxon>
        <taxon>Agaricomycetes</taxon>
        <taxon>Agaricomycetidae</taxon>
        <taxon>Agaricales</taxon>
        <taxon>Agaricineae</taxon>
        <taxon>Psathyrellaceae</taxon>
        <taxon>Coprinopsis</taxon>
    </lineage>
</organism>
<gene>
    <name evidence="2" type="ORF">CC1G_02133</name>
</gene>
<comment type="caution">
    <text evidence="2">The sequence shown here is derived from an EMBL/GenBank/DDBJ whole genome shotgun (WGS) entry which is preliminary data.</text>
</comment>
<dbReference type="EMBL" id="AACS02000010">
    <property type="protein sequence ID" value="EAU87374.1"/>
    <property type="molecule type" value="Genomic_DNA"/>
</dbReference>
<dbReference type="VEuPathDB" id="FungiDB:CC1G_02133"/>
<dbReference type="Pfam" id="PF08015">
    <property type="entry name" value="Pheromone"/>
    <property type="match status" value="1"/>
</dbReference>
<keyword evidence="3" id="KW-1185">Reference proteome</keyword>
<feature type="compositionally biased region" description="Low complexity" evidence="1">
    <location>
        <begin position="25"/>
        <end position="36"/>
    </location>
</feature>
<dbReference type="KEGG" id="cci:CC1G_02133"/>
<dbReference type="GO" id="GO:0016020">
    <property type="term" value="C:membrane"/>
    <property type="evidence" value="ECO:0007669"/>
    <property type="project" value="InterPro"/>
</dbReference>
<dbReference type="InterPro" id="IPR012597">
    <property type="entry name" value="Pheromone"/>
</dbReference>
<sequence length="53" mass="5729">MDSFSSLDAFVVDEELLQLAIDIPQPIPGQDQQPPINEERPGAGTMGAFCIIN</sequence>
<dbReference type="Proteomes" id="UP000001861">
    <property type="component" value="Unassembled WGS sequence"/>
</dbReference>
<dbReference type="RefSeq" id="XP_001834397.1">
    <property type="nucleotide sequence ID" value="XM_001834345.1"/>
</dbReference>
<proteinExistence type="predicted"/>
<evidence type="ECO:0000313" key="2">
    <source>
        <dbReference type="EMBL" id="EAU87374.1"/>
    </source>
</evidence>
<protein>
    <submittedName>
        <fullName evidence="2">Fungal mating-type pheromone</fullName>
    </submittedName>
</protein>
<dbReference type="AlphaFoldDB" id="A8NKB0"/>
<dbReference type="InParanoid" id="A8NKB0"/>
<evidence type="ECO:0000256" key="1">
    <source>
        <dbReference type="SAM" id="MobiDB-lite"/>
    </source>
</evidence>
<accession>A8NKB0</accession>
<reference evidence="2 3" key="1">
    <citation type="journal article" date="2010" name="Proc. Natl. Acad. Sci. U.S.A.">
        <title>Insights into evolution of multicellular fungi from the assembled chromosomes of the mushroom Coprinopsis cinerea (Coprinus cinereus).</title>
        <authorList>
            <person name="Stajich J.E."/>
            <person name="Wilke S.K."/>
            <person name="Ahren D."/>
            <person name="Au C.H."/>
            <person name="Birren B.W."/>
            <person name="Borodovsky M."/>
            <person name="Burns C."/>
            <person name="Canback B."/>
            <person name="Casselton L.A."/>
            <person name="Cheng C.K."/>
            <person name="Deng J."/>
            <person name="Dietrich F.S."/>
            <person name="Fargo D.C."/>
            <person name="Farman M.L."/>
            <person name="Gathman A.C."/>
            <person name="Goldberg J."/>
            <person name="Guigo R."/>
            <person name="Hoegger P.J."/>
            <person name="Hooker J.B."/>
            <person name="Huggins A."/>
            <person name="James T.Y."/>
            <person name="Kamada T."/>
            <person name="Kilaru S."/>
            <person name="Kodira C."/>
            <person name="Kues U."/>
            <person name="Kupfer D."/>
            <person name="Kwan H.S."/>
            <person name="Lomsadze A."/>
            <person name="Li W."/>
            <person name="Lilly W.W."/>
            <person name="Ma L.J."/>
            <person name="Mackey A.J."/>
            <person name="Manning G."/>
            <person name="Martin F."/>
            <person name="Muraguchi H."/>
            <person name="Natvig D.O."/>
            <person name="Palmerini H."/>
            <person name="Ramesh M.A."/>
            <person name="Rehmeyer C.J."/>
            <person name="Roe B.A."/>
            <person name="Shenoy N."/>
            <person name="Stanke M."/>
            <person name="Ter-Hovhannisyan V."/>
            <person name="Tunlid A."/>
            <person name="Velagapudi R."/>
            <person name="Vision T.J."/>
            <person name="Zeng Q."/>
            <person name="Zolan M.E."/>
            <person name="Pukkila P.J."/>
        </authorList>
    </citation>
    <scope>NUCLEOTIDE SEQUENCE [LARGE SCALE GENOMIC DNA]</scope>
    <source>
        <strain evidence="3">Okayama-7 / 130 / ATCC MYA-4618 / FGSC 9003</strain>
    </source>
</reference>
<evidence type="ECO:0000313" key="3">
    <source>
        <dbReference type="Proteomes" id="UP000001861"/>
    </source>
</evidence>
<dbReference type="GO" id="GO:0000772">
    <property type="term" value="F:mating pheromone activity"/>
    <property type="evidence" value="ECO:0007669"/>
    <property type="project" value="InterPro"/>
</dbReference>
<feature type="region of interest" description="Disordered" evidence="1">
    <location>
        <begin position="25"/>
        <end position="44"/>
    </location>
</feature>
<dbReference type="GeneID" id="6010911"/>
<name>A8NKB0_COPC7</name>